<dbReference type="InterPro" id="IPR016167">
    <property type="entry name" value="FAD-bd_PCMH_sub1"/>
</dbReference>
<dbReference type="EMBL" id="JBFOLK010000005">
    <property type="protein sequence ID" value="KAL2513339.1"/>
    <property type="molecule type" value="Genomic_DNA"/>
</dbReference>
<comment type="caution">
    <text evidence="7">The sequence shown here is derived from an EMBL/GenBank/DDBJ whole genome shotgun (WGS) entry which is preliminary data.</text>
</comment>
<dbReference type="GO" id="GO:0016491">
    <property type="term" value="F:oxidoreductase activity"/>
    <property type="evidence" value="ECO:0007669"/>
    <property type="project" value="UniProtKB-KW"/>
</dbReference>
<comment type="cofactor">
    <cofactor evidence="1">
        <name>FAD</name>
        <dbReference type="ChEBI" id="CHEBI:57692"/>
    </cofactor>
</comment>
<dbReference type="InterPro" id="IPR015345">
    <property type="entry name" value="Cytokinin_DH_FAD/cytokin-bd"/>
</dbReference>
<dbReference type="Gene3D" id="3.40.462.10">
    <property type="entry name" value="FAD-linked oxidases, C-terminal domain"/>
    <property type="match status" value="2"/>
</dbReference>
<name>A0ABD1TKY7_9LAMI</name>
<reference evidence="8" key="1">
    <citation type="submission" date="2024-07" db="EMBL/GenBank/DDBJ databases">
        <title>Two chromosome-level genome assemblies of Korean endemic species Abeliophyllum distichum and Forsythia ovata (Oleaceae).</title>
        <authorList>
            <person name="Jang H."/>
        </authorList>
    </citation>
    <scope>NUCLEOTIDE SEQUENCE [LARGE SCALE GENOMIC DNA]</scope>
</reference>
<dbReference type="SUPFAM" id="SSF55103">
    <property type="entry name" value="FAD-linked oxidases, C-terminal domain"/>
    <property type="match status" value="1"/>
</dbReference>
<dbReference type="Proteomes" id="UP001604336">
    <property type="component" value="Unassembled WGS sequence"/>
</dbReference>
<dbReference type="Gene3D" id="3.30.43.10">
    <property type="entry name" value="Uridine Diphospho-n-acetylenolpyruvylglucosamine Reductase, domain 2"/>
    <property type="match status" value="1"/>
</dbReference>
<evidence type="ECO:0000256" key="2">
    <source>
        <dbReference type="ARBA" id="ARBA00005466"/>
    </source>
</evidence>
<keyword evidence="4" id="KW-0274">FAD</keyword>
<sequence>MVKYYDDETANSVDKVRITHIEGLNFIPGFTFMRDETYVDFLNRVRRGEITLKSKGLWDVPNPCLNLLVPKSRWDDKMSAVVPDEDIFYSVGLLHSGSFNDWQDLDNQNNEILDFCDRAGIKMKQYLPHYKSKEEWIKHVGPKWNTFQERKAQFDPRMILSPGQNIFNYV</sequence>
<evidence type="ECO:0000259" key="6">
    <source>
        <dbReference type="Pfam" id="PF09265"/>
    </source>
</evidence>
<dbReference type="PANTHER" id="PTHR13878">
    <property type="entry name" value="GULONOLACTONE OXIDASE"/>
    <property type="match status" value="1"/>
</dbReference>
<dbReference type="InterPro" id="IPR016164">
    <property type="entry name" value="FAD-linked_Oxase-like_C"/>
</dbReference>
<dbReference type="PANTHER" id="PTHR13878:SF127">
    <property type="entry name" value="CYTOKININ DEHYDROGENASE 3"/>
    <property type="match status" value="1"/>
</dbReference>
<feature type="domain" description="Cytokinin dehydrogenase 1 FAD/cytokinin binding" evidence="6">
    <location>
        <begin position="71"/>
        <end position="167"/>
    </location>
</feature>
<dbReference type="Pfam" id="PF09265">
    <property type="entry name" value="Cytokin-bind"/>
    <property type="match status" value="1"/>
</dbReference>
<evidence type="ECO:0000313" key="8">
    <source>
        <dbReference type="Proteomes" id="UP001604336"/>
    </source>
</evidence>
<accession>A0ABD1TKY7</accession>
<organism evidence="7 8">
    <name type="scientific">Abeliophyllum distichum</name>
    <dbReference type="NCBI Taxonomy" id="126358"/>
    <lineage>
        <taxon>Eukaryota</taxon>
        <taxon>Viridiplantae</taxon>
        <taxon>Streptophyta</taxon>
        <taxon>Embryophyta</taxon>
        <taxon>Tracheophyta</taxon>
        <taxon>Spermatophyta</taxon>
        <taxon>Magnoliopsida</taxon>
        <taxon>eudicotyledons</taxon>
        <taxon>Gunneridae</taxon>
        <taxon>Pentapetalae</taxon>
        <taxon>asterids</taxon>
        <taxon>lamiids</taxon>
        <taxon>Lamiales</taxon>
        <taxon>Oleaceae</taxon>
        <taxon>Forsythieae</taxon>
        <taxon>Abeliophyllum</taxon>
    </lineage>
</organism>
<dbReference type="InterPro" id="IPR016170">
    <property type="entry name" value="Cytok_DH_C_sf"/>
</dbReference>
<evidence type="ECO:0000313" key="7">
    <source>
        <dbReference type="EMBL" id="KAL2513339.1"/>
    </source>
</evidence>
<comment type="similarity">
    <text evidence="2">Belongs to the oxygen-dependent FAD-linked oxidoreductase family.</text>
</comment>
<proteinExistence type="inferred from homology"/>
<gene>
    <name evidence="7" type="ORF">Adt_18939</name>
</gene>
<dbReference type="AlphaFoldDB" id="A0ABD1TKY7"/>
<evidence type="ECO:0000256" key="1">
    <source>
        <dbReference type="ARBA" id="ARBA00001974"/>
    </source>
</evidence>
<evidence type="ECO:0000256" key="3">
    <source>
        <dbReference type="ARBA" id="ARBA00022630"/>
    </source>
</evidence>
<dbReference type="InterPro" id="IPR050432">
    <property type="entry name" value="FAD-linked_Oxidoreductases_BP"/>
</dbReference>
<keyword evidence="5" id="KW-0560">Oxidoreductase</keyword>
<keyword evidence="8" id="KW-1185">Reference proteome</keyword>
<evidence type="ECO:0000256" key="5">
    <source>
        <dbReference type="ARBA" id="ARBA00023002"/>
    </source>
</evidence>
<keyword evidence="3" id="KW-0285">Flavoprotein</keyword>
<evidence type="ECO:0000256" key="4">
    <source>
        <dbReference type="ARBA" id="ARBA00022827"/>
    </source>
</evidence>
<protein>
    <submittedName>
        <fullName evidence="7">Cytokinin dehydrogenase 3</fullName>
    </submittedName>
</protein>